<dbReference type="HOGENOM" id="CLU_2900601_0_0_3"/>
<protein>
    <submittedName>
        <fullName evidence="1">Uncharacterized protein</fullName>
    </submittedName>
</protein>
<accession>A2C7U7</accession>
<dbReference type="EMBL" id="CP000554">
    <property type="protein sequence ID" value="ABM77557.1"/>
    <property type="molecule type" value="Genomic_DNA"/>
</dbReference>
<organism evidence="1 2">
    <name type="scientific">Prochlorococcus marinus (strain MIT 9303)</name>
    <dbReference type="NCBI Taxonomy" id="59922"/>
    <lineage>
        <taxon>Bacteria</taxon>
        <taxon>Bacillati</taxon>
        <taxon>Cyanobacteriota</taxon>
        <taxon>Cyanophyceae</taxon>
        <taxon>Synechococcales</taxon>
        <taxon>Prochlorococcaceae</taxon>
        <taxon>Prochlorococcus</taxon>
    </lineage>
</organism>
<reference evidence="1 2" key="1">
    <citation type="journal article" date="2007" name="PLoS Genet.">
        <title>Patterns and implications of gene gain and loss in the evolution of Prochlorococcus.</title>
        <authorList>
            <person name="Kettler G.C."/>
            <person name="Martiny A.C."/>
            <person name="Huang K."/>
            <person name="Zucker J."/>
            <person name="Coleman M.L."/>
            <person name="Rodrigue S."/>
            <person name="Chen F."/>
            <person name="Lapidus A."/>
            <person name="Ferriera S."/>
            <person name="Johnson J."/>
            <person name="Steglich C."/>
            <person name="Church G.M."/>
            <person name="Richardson P."/>
            <person name="Chisholm S.W."/>
        </authorList>
    </citation>
    <scope>NUCLEOTIDE SEQUENCE [LARGE SCALE GENOMIC DNA]</scope>
    <source>
        <strain evidence="1 2">MIT 9303</strain>
    </source>
</reference>
<sequence>MSQNQKNLSLLFCWKGGLGIDRLGMLESGFLEDFFAWAMSTSLAWVEKKEIPVSWQPNVGKC</sequence>
<dbReference type="KEGG" id="pmf:P9303_08061"/>
<gene>
    <name evidence="1" type="ordered locus">P9303_08061</name>
</gene>
<dbReference type="STRING" id="59922.P9303_08061"/>
<proteinExistence type="predicted"/>
<name>A2C7U7_PROM3</name>
<dbReference type="Proteomes" id="UP000002274">
    <property type="component" value="Chromosome"/>
</dbReference>
<evidence type="ECO:0000313" key="1">
    <source>
        <dbReference type="EMBL" id="ABM77557.1"/>
    </source>
</evidence>
<evidence type="ECO:0000313" key="2">
    <source>
        <dbReference type="Proteomes" id="UP000002274"/>
    </source>
</evidence>
<dbReference type="AlphaFoldDB" id="A2C7U7"/>